<dbReference type="Proteomes" id="UP000221222">
    <property type="component" value="Unassembled WGS sequence"/>
</dbReference>
<reference evidence="3 4" key="1">
    <citation type="submission" date="2017-09" db="EMBL/GenBank/DDBJ databases">
        <title>Arcobacter canalis sp. nov., a new species isolated from a water canal contaminated with urban sewage.</title>
        <authorList>
            <person name="Perez-Cataluna A."/>
            <person name="Salas-Masso N."/>
            <person name="Figueras M.J."/>
        </authorList>
    </citation>
    <scope>NUCLEOTIDE SEQUENCE [LARGE SCALE GENOMIC DNA]</scope>
    <source>
        <strain evidence="3 4">F98-3</strain>
    </source>
</reference>
<evidence type="ECO:0000256" key="1">
    <source>
        <dbReference type="ARBA" id="ARBA00006611"/>
    </source>
</evidence>
<accession>A0A2G1DLP8</accession>
<comment type="caution">
    <text evidence="3">The sequence shown here is derived from an EMBL/GenBank/DDBJ whole genome shotgun (WGS) entry which is preliminary data.</text>
</comment>
<dbReference type="SUPFAM" id="SSF52540">
    <property type="entry name" value="P-loop containing nucleoside triphosphate hydrolases"/>
    <property type="match status" value="1"/>
</dbReference>
<dbReference type="PANTHER" id="PTHR30486">
    <property type="entry name" value="TWITCHING MOTILITY PROTEIN PILT"/>
    <property type="match status" value="1"/>
</dbReference>
<dbReference type="InterPro" id="IPR001482">
    <property type="entry name" value="T2SS/T4SS_dom"/>
</dbReference>
<organism evidence="3 4">
    <name type="scientific">Malaciobacter molluscorum LMG 25693</name>
    <dbReference type="NCBI Taxonomy" id="870501"/>
    <lineage>
        <taxon>Bacteria</taxon>
        <taxon>Pseudomonadati</taxon>
        <taxon>Campylobacterota</taxon>
        <taxon>Epsilonproteobacteria</taxon>
        <taxon>Campylobacterales</taxon>
        <taxon>Arcobacteraceae</taxon>
        <taxon>Malaciobacter</taxon>
    </lineage>
</organism>
<dbReference type="GO" id="GO:0016887">
    <property type="term" value="F:ATP hydrolysis activity"/>
    <property type="evidence" value="ECO:0007669"/>
    <property type="project" value="InterPro"/>
</dbReference>
<dbReference type="CDD" id="cd01130">
    <property type="entry name" value="VirB11-like_ATPase"/>
    <property type="match status" value="1"/>
</dbReference>
<name>A0A2G1DLP8_9BACT</name>
<dbReference type="PANTHER" id="PTHR30486:SF6">
    <property type="entry name" value="TYPE IV PILUS RETRACTATION ATPASE PILT"/>
    <property type="match status" value="1"/>
</dbReference>
<dbReference type="Gene3D" id="3.30.450.90">
    <property type="match status" value="1"/>
</dbReference>
<dbReference type="Pfam" id="PF00437">
    <property type="entry name" value="T2SSE"/>
    <property type="match status" value="1"/>
</dbReference>
<feature type="domain" description="Bacterial type II secretion system protein E" evidence="2">
    <location>
        <begin position="108"/>
        <end position="261"/>
    </location>
</feature>
<sequence>MILLKKNQMNRLLNNLIQVFDKYFQTQGANEIVILKEKELFLCVNGKWNEFKDEQLKKEILNDFLIFLANDREQQFNKKNRSLSTSIPGTNYRVQALHKTALNDQEFSINIRIPPKEIFPIESFKLAANLPYSYDDILNFISDRKNILISGGTGSGKTSLLNTLMKKIDIEERLVIIQDSPELRSKNKNQTSILVDKKDTGTFTYQDAIDAATRLFPERLILGELDTRNTLMSLRLNNTGHAGTISTVHANSAEDALYAMNLNIRFERDISDKTITEYISRAIDYIIQIERNKKTNEREIVEILDLKQYIKDL</sequence>
<evidence type="ECO:0000313" key="4">
    <source>
        <dbReference type="Proteomes" id="UP000221222"/>
    </source>
</evidence>
<evidence type="ECO:0000259" key="2">
    <source>
        <dbReference type="Pfam" id="PF00437"/>
    </source>
</evidence>
<dbReference type="InterPro" id="IPR027417">
    <property type="entry name" value="P-loop_NTPase"/>
</dbReference>
<dbReference type="InterPro" id="IPR050921">
    <property type="entry name" value="T4SS_GSP_E_ATPase"/>
</dbReference>
<dbReference type="EMBL" id="NXFY01000001">
    <property type="protein sequence ID" value="PHO19428.1"/>
    <property type="molecule type" value="Genomic_DNA"/>
</dbReference>
<dbReference type="AlphaFoldDB" id="A0A2G1DLP8"/>
<comment type="similarity">
    <text evidence="1">Belongs to the GSP E family.</text>
</comment>
<gene>
    <name evidence="3" type="ORF">CPU12_01220</name>
</gene>
<keyword evidence="4" id="KW-1185">Reference proteome</keyword>
<proteinExistence type="inferred from homology"/>
<dbReference type="Gene3D" id="3.40.50.300">
    <property type="entry name" value="P-loop containing nucleotide triphosphate hydrolases"/>
    <property type="match status" value="1"/>
</dbReference>
<evidence type="ECO:0000313" key="3">
    <source>
        <dbReference type="EMBL" id="PHO19428.1"/>
    </source>
</evidence>
<protein>
    <submittedName>
        <fullName evidence="3">ATPase</fullName>
    </submittedName>
</protein>